<dbReference type="GO" id="GO:0004336">
    <property type="term" value="F:galactosylceramidase activity"/>
    <property type="evidence" value="ECO:0007669"/>
    <property type="project" value="UniProtKB-EC"/>
</dbReference>
<dbReference type="Gene3D" id="3.20.20.80">
    <property type="entry name" value="Glycosidases"/>
    <property type="match status" value="1"/>
</dbReference>
<dbReference type="Proteomes" id="UP000256485">
    <property type="component" value="Unassembled WGS sequence"/>
</dbReference>
<dbReference type="Gene3D" id="3.20.20.70">
    <property type="entry name" value="Aldolase class I"/>
    <property type="match status" value="1"/>
</dbReference>
<dbReference type="GO" id="GO:0006683">
    <property type="term" value="P:galactosylceramide catabolic process"/>
    <property type="evidence" value="ECO:0007669"/>
    <property type="project" value="InterPro"/>
</dbReference>
<dbReference type="InterPro" id="IPR001286">
    <property type="entry name" value="Glyco_hydro_59"/>
</dbReference>
<dbReference type="Pfam" id="PF21708">
    <property type="entry name" value="Glyco_hydro_59_C"/>
    <property type="match status" value="1"/>
</dbReference>
<reference evidence="8 9" key="1">
    <citation type="submission" date="2018-08" db="EMBL/GenBank/DDBJ databases">
        <title>Sequencing the genomes of 1000 actinobacteria strains.</title>
        <authorList>
            <person name="Klenk H.-P."/>
        </authorList>
    </citation>
    <scope>NUCLEOTIDE SEQUENCE [LARGE SCALE GENOMIC DNA]</scope>
    <source>
        <strain evidence="8 9">DSM 22891</strain>
    </source>
</reference>
<proteinExistence type="inferred from homology"/>
<feature type="chain" id="PRO_5038989867" description="galactosylceramidase" evidence="6">
    <location>
        <begin position="26"/>
        <end position="979"/>
    </location>
</feature>
<evidence type="ECO:0000313" key="8">
    <source>
        <dbReference type="EMBL" id="REF35438.1"/>
    </source>
</evidence>
<dbReference type="EMBL" id="QTUC01000001">
    <property type="protein sequence ID" value="REF35438.1"/>
    <property type="molecule type" value="Genomic_DNA"/>
</dbReference>
<dbReference type="InterPro" id="IPR008979">
    <property type="entry name" value="Galactose-bd-like_sf"/>
</dbReference>
<evidence type="ECO:0000313" key="9">
    <source>
        <dbReference type="Proteomes" id="UP000256485"/>
    </source>
</evidence>
<dbReference type="InterPro" id="IPR013785">
    <property type="entry name" value="Aldolase_TIM"/>
</dbReference>
<dbReference type="Gene3D" id="2.60.120.560">
    <property type="entry name" value="Exo-inulinase, domain 1"/>
    <property type="match status" value="1"/>
</dbReference>
<dbReference type="InterPro" id="IPR000421">
    <property type="entry name" value="FA58C"/>
</dbReference>
<dbReference type="InterPro" id="IPR013320">
    <property type="entry name" value="ConA-like_dom_sf"/>
</dbReference>
<evidence type="ECO:0000256" key="4">
    <source>
        <dbReference type="ARBA" id="ARBA00022963"/>
    </source>
</evidence>
<dbReference type="GO" id="GO:0016020">
    <property type="term" value="C:membrane"/>
    <property type="evidence" value="ECO:0007669"/>
    <property type="project" value="GOC"/>
</dbReference>
<dbReference type="InterPro" id="IPR049162">
    <property type="entry name" value="GH59_C"/>
</dbReference>
<name>A0A3D9V0Z6_THECX</name>
<dbReference type="PANTHER" id="PTHR15172:SF1">
    <property type="entry name" value="GALACTOCEREBROSIDASE"/>
    <property type="match status" value="1"/>
</dbReference>
<comment type="caution">
    <text evidence="8">The sequence shown here is derived from an EMBL/GenBank/DDBJ whole genome shotgun (WGS) entry which is preliminary data.</text>
</comment>
<evidence type="ECO:0000256" key="5">
    <source>
        <dbReference type="ARBA" id="ARBA00033098"/>
    </source>
</evidence>
<keyword evidence="3" id="KW-0443">Lipid metabolism</keyword>
<evidence type="ECO:0000256" key="1">
    <source>
        <dbReference type="ARBA" id="ARBA00005637"/>
    </source>
</evidence>
<dbReference type="Pfam" id="PF00754">
    <property type="entry name" value="F5_F8_type_C"/>
    <property type="match status" value="2"/>
</dbReference>
<evidence type="ECO:0000256" key="6">
    <source>
        <dbReference type="SAM" id="SignalP"/>
    </source>
</evidence>
<keyword evidence="6" id="KW-0732">Signal</keyword>
<dbReference type="Pfam" id="PF02057">
    <property type="entry name" value="Glyco_hydro_59"/>
    <property type="match status" value="1"/>
</dbReference>
<dbReference type="SUPFAM" id="SSF49785">
    <property type="entry name" value="Galactose-binding domain-like"/>
    <property type="match status" value="2"/>
</dbReference>
<gene>
    <name evidence="8" type="ORF">DFJ64_0818</name>
</gene>
<dbReference type="SUPFAM" id="SSF49899">
    <property type="entry name" value="Concanavalin A-like lectins/glucanases"/>
    <property type="match status" value="1"/>
</dbReference>
<feature type="signal peptide" evidence="6">
    <location>
        <begin position="1"/>
        <end position="25"/>
    </location>
</feature>
<dbReference type="EC" id="3.2.1.46" evidence="2"/>
<dbReference type="Gene3D" id="2.60.120.260">
    <property type="entry name" value="Galactose-binding domain-like"/>
    <property type="match status" value="2"/>
</dbReference>
<dbReference type="OrthoDB" id="9802318at2"/>
<dbReference type="SUPFAM" id="SSF51445">
    <property type="entry name" value="(Trans)glycosidases"/>
    <property type="match status" value="1"/>
</dbReference>
<evidence type="ECO:0000256" key="3">
    <source>
        <dbReference type="ARBA" id="ARBA00022919"/>
    </source>
</evidence>
<dbReference type="RefSeq" id="WP_115849226.1">
    <property type="nucleotide sequence ID" value="NZ_QTUC01000001.1"/>
</dbReference>
<dbReference type="PRINTS" id="PR00850">
    <property type="entry name" value="GLHYDRLASE59"/>
</dbReference>
<dbReference type="PANTHER" id="PTHR15172">
    <property type="entry name" value="GALACTOCEREBROSIDASE"/>
    <property type="match status" value="1"/>
</dbReference>
<protein>
    <recommendedName>
        <fullName evidence="2">galactosylceramidase</fullName>
        <ecNumber evidence="2">3.2.1.46</ecNumber>
    </recommendedName>
    <alternativeName>
        <fullName evidence="5">Galactosylceramidase</fullName>
    </alternativeName>
</protein>
<dbReference type="InterPro" id="IPR049161">
    <property type="entry name" value="GH59_cat"/>
</dbReference>
<feature type="domain" description="F5/8 type C" evidence="7">
    <location>
        <begin position="668"/>
        <end position="822"/>
    </location>
</feature>
<feature type="domain" description="F5/8 type C" evidence="7">
    <location>
        <begin position="830"/>
        <end position="978"/>
    </location>
</feature>
<sequence>MARTTGLRWAIGSHALVLALSAPFAMSPAASEAGGRANDSNGEAVHTIRVDGTDLGRRFDGVGGVSAGGSSRLLLDYPEPERSQILDYLFKPNYGASLDILKVEIGGDVDATVGAEASHMRTPDEVDCSRGYEWWLMREAKKRNPEIALYGLPWGAPGWFEGGYWSKDRVDYLVAWLECARENGFTIDYLGAANESGFDAEVTKRLASALEEQGFGDVKIVATDNHNPPNYWFAVPDILADPELDAAVDVLGEHDVCVWRTLQRECHASGEALASGRPLWDSENSTQDYDVGAQPLARAMNRHYIDAKITGNLNWALVSAWYDNFPIGGTGLIVAERPWSGYYEVGPSVWVDAHTTQFTDPGWHYLESASGYSPGGASHVALRSPTSDDYSIIIETLDAVEPETIRVEVTGGLSTVPVSVWSSDLATESTDDDFIALGTVEPVDGRYEITVEPGHLYTLSTTSGQVKGTARPDADPSEQLRLPYTEDFERVGPFGLARYFADVHGAFEAVPCAGGRRGRCYEQQVTIEPLTWHNTAMPPTTIVGDPRWWGDYEVSVDALLDRPGHVELLGRVDSQQHNAAGYHLRVAHDGTWSLFSQDVRGQDRTLASGTTQPLGTKRWHRLALRFRGEHVTAVLDGAVLDTVEDAEHTTGQVGLRVGGWQRAQFDNLRVVPTGPRPSLVPHSTMTATATSEHPENDFGHNYLAEHAIDDHLWSTWRSRFDPVAPLPQAITLDLGKPTTVAGITYTPAVTASAGVIVGYTVAVSGNGTDFTEVTNGYWQATLATKTAAFERPVQARYVRLEATAVHGCPQAPIVAEINVSRTPLPVLGQGEPPSDPGPRFPHLVPRSRMTATATSQQPGYEAERAIDGNCGTMWHQSWSPYTPPPQSLTLDLGGDWNTIALVYQPRQDGNANGVITDYDVAVSRDGVSFQTVAEGSWTADASVKVAEWSATPARYVRLTARSGVNGHVSAAEIAIAHTG</sequence>
<keyword evidence="4" id="KW-0442">Lipid degradation</keyword>
<organism evidence="8 9">
    <name type="scientific">Thermasporomyces composti</name>
    <dbReference type="NCBI Taxonomy" id="696763"/>
    <lineage>
        <taxon>Bacteria</taxon>
        <taxon>Bacillati</taxon>
        <taxon>Actinomycetota</taxon>
        <taxon>Actinomycetes</taxon>
        <taxon>Propionibacteriales</taxon>
        <taxon>Nocardioidaceae</taxon>
        <taxon>Thermasporomyces</taxon>
    </lineage>
</organism>
<dbReference type="GO" id="GO:0005764">
    <property type="term" value="C:lysosome"/>
    <property type="evidence" value="ECO:0007669"/>
    <property type="project" value="TreeGrafter"/>
</dbReference>
<accession>A0A3D9V0Z6</accession>
<keyword evidence="9" id="KW-1185">Reference proteome</keyword>
<comment type="similarity">
    <text evidence="1">Belongs to the glycosyl hydrolase 59 family.</text>
</comment>
<evidence type="ECO:0000256" key="2">
    <source>
        <dbReference type="ARBA" id="ARBA00012657"/>
    </source>
</evidence>
<dbReference type="PROSITE" id="PS50022">
    <property type="entry name" value="FA58C_3"/>
    <property type="match status" value="2"/>
</dbReference>
<dbReference type="AlphaFoldDB" id="A0A3D9V0Z6"/>
<dbReference type="InterPro" id="IPR017853">
    <property type="entry name" value="GH"/>
</dbReference>
<keyword evidence="3" id="KW-0746">Sphingolipid metabolism</keyword>
<evidence type="ECO:0000259" key="7">
    <source>
        <dbReference type="PROSITE" id="PS50022"/>
    </source>
</evidence>